<keyword evidence="8" id="KW-0547">Nucleotide-binding</keyword>
<dbReference type="Proteomes" id="UP000789831">
    <property type="component" value="Unassembled WGS sequence"/>
</dbReference>
<dbReference type="Pfam" id="PF00664">
    <property type="entry name" value="ABC_membrane"/>
    <property type="match status" value="2"/>
</dbReference>
<dbReference type="InterPro" id="IPR003439">
    <property type="entry name" value="ABC_transporter-like_ATP-bd"/>
</dbReference>
<feature type="transmembrane region" description="Helical" evidence="13">
    <location>
        <begin position="247"/>
        <end position="268"/>
    </location>
</feature>
<feature type="transmembrane region" description="Helical" evidence="13">
    <location>
        <begin position="892"/>
        <end position="918"/>
    </location>
</feature>
<dbReference type="PANTHER" id="PTHR24223">
    <property type="entry name" value="ATP-BINDING CASSETTE SUB-FAMILY C"/>
    <property type="match status" value="1"/>
</dbReference>
<keyword evidence="4" id="KW-0597">Phosphoprotein</keyword>
<evidence type="ECO:0000256" key="10">
    <source>
        <dbReference type="ARBA" id="ARBA00022967"/>
    </source>
</evidence>
<dbReference type="GO" id="GO:0005524">
    <property type="term" value="F:ATP binding"/>
    <property type="evidence" value="ECO:0007669"/>
    <property type="project" value="UniProtKB-KW"/>
</dbReference>
<evidence type="ECO:0000259" key="14">
    <source>
        <dbReference type="PROSITE" id="PS50893"/>
    </source>
</evidence>
<keyword evidence="12 13" id="KW-0472">Membrane</keyword>
<dbReference type="SUPFAM" id="SSF90123">
    <property type="entry name" value="ABC transporter transmembrane region"/>
    <property type="match status" value="2"/>
</dbReference>
<feature type="transmembrane region" description="Helical" evidence="13">
    <location>
        <begin position="805"/>
        <end position="836"/>
    </location>
</feature>
<dbReference type="PROSITE" id="PS00211">
    <property type="entry name" value="ABC_TRANSPORTER_1"/>
    <property type="match status" value="2"/>
</dbReference>
<dbReference type="SMART" id="SM00382">
    <property type="entry name" value="AAA"/>
    <property type="match status" value="2"/>
</dbReference>
<name>A0A9N8WAP2_9GLOM</name>
<feature type="domain" description="ABC transmembrane type-1" evidence="15">
    <location>
        <begin position="770"/>
        <end position="1053"/>
    </location>
</feature>
<keyword evidence="3" id="KW-0813">Transport</keyword>
<evidence type="ECO:0000256" key="9">
    <source>
        <dbReference type="ARBA" id="ARBA00022840"/>
    </source>
</evidence>
<dbReference type="Gene3D" id="3.40.50.300">
    <property type="entry name" value="P-loop containing nucleotide triphosphate hydrolases"/>
    <property type="match status" value="2"/>
</dbReference>
<evidence type="ECO:0000313" key="16">
    <source>
        <dbReference type="EMBL" id="CAG8480040.1"/>
    </source>
</evidence>
<keyword evidence="5" id="KW-0926">Vacuole</keyword>
<evidence type="ECO:0000256" key="3">
    <source>
        <dbReference type="ARBA" id="ARBA00022448"/>
    </source>
</evidence>
<dbReference type="OrthoDB" id="6500128at2759"/>
<keyword evidence="17" id="KW-1185">Reference proteome</keyword>
<dbReference type="InterPro" id="IPR036640">
    <property type="entry name" value="ABC1_TM_sf"/>
</dbReference>
<proteinExistence type="inferred from homology"/>
<dbReference type="CDD" id="cd03244">
    <property type="entry name" value="ABCC_MRP_domain2"/>
    <property type="match status" value="1"/>
</dbReference>
<evidence type="ECO:0000256" key="4">
    <source>
        <dbReference type="ARBA" id="ARBA00022553"/>
    </source>
</evidence>
<feature type="transmembrane region" description="Helical" evidence="13">
    <location>
        <begin position="377"/>
        <end position="398"/>
    </location>
</feature>
<dbReference type="SUPFAM" id="SSF52540">
    <property type="entry name" value="P-loop containing nucleoside triphosphate hydrolases"/>
    <property type="match status" value="2"/>
</dbReference>
<keyword evidence="7" id="KW-0677">Repeat</keyword>
<evidence type="ECO:0000256" key="6">
    <source>
        <dbReference type="ARBA" id="ARBA00022692"/>
    </source>
</evidence>
<dbReference type="PANTHER" id="PTHR24223:SF443">
    <property type="entry name" value="MULTIDRUG-RESISTANCE LIKE PROTEIN 1, ISOFORM I"/>
    <property type="match status" value="1"/>
</dbReference>
<evidence type="ECO:0000256" key="7">
    <source>
        <dbReference type="ARBA" id="ARBA00022737"/>
    </source>
</evidence>
<dbReference type="InterPro" id="IPR011527">
    <property type="entry name" value="ABC1_TM_dom"/>
</dbReference>
<dbReference type="PROSITE" id="PS50929">
    <property type="entry name" value="ABC_TM1F"/>
    <property type="match status" value="2"/>
</dbReference>
<dbReference type="FunFam" id="3.40.50.300:FF:000074">
    <property type="entry name" value="Multidrug resistance-associated protein 5 isoform 1"/>
    <property type="match status" value="1"/>
</dbReference>
<dbReference type="InterPro" id="IPR017871">
    <property type="entry name" value="ABC_transporter-like_CS"/>
</dbReference>
<dbReference type="InterPro" id="IPR027417">
    <property type="entry name" value="P-loop_NTPase"/>
</dbReference>
<dbReference type="FunFam" id="1.20.1560.10:FF:000020">
    <property type="entry name" value="ABC metal ion transporter"/>
    <property type="match status" value="1"/>
</dbReference>
<keyword evidence="11 13" id="KW-1133">Transmembrane helix</keyword>
<dbReference type="Pfam" id="PF00005">
    <property type="entry name" value="ABC_tran"/>
    <property type="match status" value="2"/>
</dbReference>
<evidence type="ECO:0000256" key="13">
    <source>
        <dbReference type="SAM" id="Phobius"/>
    </source>
</evidence>
<evidence type="ECO:0000256" key="1">
    <source>
        <dbReference type="ARBA" id="ARBA00004128"/>
    </source>
</evidence>
<evidence type="ECO:0000256" key="12">
    <source>
        <dbReference type="ARBA" id="ARBA00023136"/>
    </source>
</evidence>
<dbReference type="GO" id="GO:0140359">
    <property type="term" value="F:ABC-type transporter activity"/>
    <property type="evidence" value="ECO:0007669"/>
    <property type="project" value="InterPro"/>
</dbReference>
<dbReference type="CDD" id="cd18603">
    <property type="entry name" value="ABC_6TM_MRP1_2_3_6_D2_like"/>
    <property type="match status" value="1"/>
</dbReference>
<keyword evidence="9" id="KW-0067">ATP-binding</keyword>
<dbReference type="PROSITE" id="PS50893">
    <property type="entry name" value="ABC_TRANSPORTER_2"/>
    <property type="match status" value="2"/>
</dbReference>
<dbReference type="EMBL" id="CAJVPL010000297">
    <property type="protein sequence ID" value="CAG8480040.1"/>
    <property type="molecule type" value="Genomic_DNA"/>
</dbReference>
<feature type="transmembrane region" description="Helical" evidence="13">
    <location>
        <begin position="149"/>
        <end position="170"/>
    </location>
</feature>
<dbReference type="CDD" id="cd03250">
    <property type="entry name" value="ABCC_MRP_domain1"/>
    <property type="match status" value="1"/>
</dbReference>
<evidence type="ECO:0000256" key="2">
    <source>
        <dbReference type="ARBA" id="ARBA00009726"/>
    </source>
</evidence>
<feature type="domain" description="ABC transmembrane type-1" evidence="15">
    <location>
        <begin position="108"/>
        <end position="393"/>
    </location>
</feature>
<comment type="subcellular location">
    <subcellularLocation>
        <location evidence="1">Vacuole membrane</location>
        <topology evidence="1">Multi-pass membrane protein</topology>
    </subcellularLocation>
</comment>
<dbReference type="InterPro" id="IPR003593">
    <property type="entry name" value="AAA+_ATPase"/>
</dbReference>
<dbReference type="FunFam" id="1.20.1560.10:FF:000001">
    <property type="entry name" value="ATP-binding cassette subfamily C member 1"/>
    <property type="match status" value="1"/>
</dbReference>
<gene>
    <name evidence="16" type="ORF">AGERDE_LOCUS3186</name>
</gene>
<evidence type="ECO:0000256" key="8">
    <source>
        <dbReference type="ARBA" id="ARBA00022741"/>
    </source>
</evidence>
<comment type="similarity">
    <text evidence="2">Belongs to the ABC transporter superfamily. ABCC family. Conjugate transporter (TC 3.A.1.208) subfamily.</text>
</comment>
<dbReference type="GO" id="GO:0042592">
    <property type="term" value="P:homeostatic process"/>
    <property type="evidence" value="ECO:0007669"/>
    <property type="project" value="UniProtKB-ARBA"/>
</dbReference>
<dbReference type="GO" id="GO:0016887">
    <property type="term" value="F:ATP hydrolysis activity"/>
    <property type="evidence" value="ECO:0007669"/>
    <property type="project" value="InterPro"/>
</dbReference>
<dbReference type="InterPro" id="IPR050173">
    <property type="entry name" value="ABC_transporter_C-like"/>
</dbReference>
<feature type="domain" description="ABC transporter" evidence="14">
    <location>
        <begin position="437"/>
        <end position="662"/>
    </location>
</feature>
<dbReference type="Gene3D" id="1.20.1560.10">
    <property type="entry name" value="ABC transporter type 1, transmembrane domain"/>
    <property type="match status" value="2"/>
</dbReference>
<comment type="caution">
    <text evidence="16">The sequence shown here is derived from an EMBL/GenBank/DDBJ whole genome shotgun (WGS) entry which is preliminary data.</text>
</comment>
<dbReference type="FunFam" id="3.40.50.300:FF:000450">
    <property type="entry name" value="ABC transporter C family member 2"/>
    <property type="match status" value="1"/>
</dbReference>
<organism evidence="16 17">
    <name type="scientific">Ambispora gerdemannii</name>
    <dbReference type="NCBI Taxonomy" id="144530"/>
    <lineage>
        <taxon>Eukaryota</taxon>
        <taxon>Fungi</taxon>
        <taxon>Fungi incertae sedis</taxon>
        <taxon>Mucoromycota</taxon>
        <taxon>Glomeromycotina</taxon>
        <taxon>Glomeromycetes</taxon>
        <taxon>Archaeosporales</taxon>
        <taxon>Ambisporaceae</taxon>
        <taxon>Ambispora</taxon>
    </lineage>
</organism>
<keyword evidence="10" id="KW-1278">Translocase</keyword>
<dbReference type="CDD" id="cd18595">
    <property type="entry name" value="ABC_6TM_MRP1_2_3_6_D1_like"/>
    <property type="match status" value="1"/>
</dbReference>
<feature type="transmembrane region" description="Helical" evidence="13">
    <location>
        <begin position="336"/>
        <end position="357"/>
    </location>
</feature>
<evidence type="ECO:0000259" key="15">
    <source>
        <dbReference type="PROSITE" id="PS50929"/>
    </source>
</evidence>
<reference evidence="16" key="1">
    <citation type="submission" date="2021-06" db="EMBL/GenBank/DDBJ databases">
        <authorList>
            <person name="Kallberg Y."/>
            <person name="Tangrot J."/>
            <person name="Rosling A."/>
        </authorList>
    </citation>
    <scope>NUCLEOTIDE SEQUENCE</scope>
    <source>
        <strain evidence="16">MT106</strain>
    </source>
</reference>
<protein>
    <submittedName>
        <fullName evidence="16">2241_t:CDS:1</fullName>
    </submittedName>
</protein>
<evidence type="ECO:0000256" key="11">
    <source>
        <dbReference type="ARBA" id="ARBA00022989"/>
    </source>
</evidence>
<accession>A0A9N8WAP2</accession>
<dbReference type="GO" id="GO:0000329">
    <property type="term" value="C:fungal-type vacuole membrane"/>
    <property type="evidence" value="ECO:0007669"/>
    <property type="project" value="UniProtKB-ARBA"/>
</dbReference>
<feature type="transmembrane region" description="Helical" evidence="13">
    <location>
        <begin position="766"/>
        <end position="785"/>
    </location>
</feature>
<evidence type="ECO:0000256" key="5">
    <source>
        <dbReference type="ARBA" id="ARBA00022554"/>
    </source>
</evidence>
<evidence type="ECO:0000313" key="17">
    <source>
        <dbReference type="Proteomes" id="UP000789831"/>
    </source>
</evidence>
<keyword evidence="6 13" id="KW-0812">Transmembrane</keyword>
<feature type="domain" description="ABC transporter" evidence="14">
    <location>
        <begin position="1090"/>
        <end position="1324"/>
    </location>
</feature>
<sequence length="1343" mass="151318">MAILFVLELLPKPKSEYEYLGGEENENVCPEETANIFSRLTFYWMTPLMKLGYSKYLTFEDLWELKKEDQSTLLSRKFEVAWKKELAKKNPSLLRACVTTFGGPFFSAAIFKASQDILGFTQPLLLSQLMDFVSSYGTKTEKPHAYRGILIACLMFFTAICQTILLHQYFQLCIVTGMRLRAGLVTAIYQKALRLSNAARQKSTVGEIVNHMSVDAQKFMDLCTYFHILWSGPLQISLALCFLYKTMGVSIFAGVAAMILTIPVNGFLARRMRTLQKKQMGNKDQRIRLMNEILNGIKVIKLYAWEGAFLKKIGHIRDALELDTLKKIAYLASIQSFTWACTPFLVSFATFSVFVLISDEPLTSGRVFVALSLFNLLQFPLSVFPSVITSTIEASVALNRMENFLTAEEVDQNAVKHEDYHHTLENFSTGNSDIELVSIKNATFRWSKDSPEPILRDINLSVSKGKLVAIVGRVGAGKSSLLSALLGEMEKSSGEVIVRGTVAYVAQSAWIMNTSLRDNITFGYQFEQEFYDEIIEACALKPDIDMLPGGDLTEIGERGINLSGGQKARIGLARAAYSRADIYLFDDPLSAVDAHVGKHIFDQVIGPNGLLRTKARIFVTHGIHNLSRADSIVMLRDGTIIEQGDFESLMQNKQELYNLISEFGQQDQSDQLDQSDETSSIKSQTLIEAYEMDGSVGDPKYEETTRPPRERRLSVATLSRPVMADTKSRKLGVELGKESLIVREESATGSVPWSVYKVYITSSSSIAVTIFLFLMIGSQGVQVASNYFLKFWSSENEKRGENVNIFLYLGIYGLIGIVYSFTTILQTIVLWVFCAIRAARRLHQEMLNSVVRSPMSFFDTTPLGRILNRFSKDQYTIDEVLPRTFAGYFRTLFMVLATISVICFSTPSFILLIVPMLFLYNYIQRYYLATSRELKRLDSVTRSPIYAHFQETLGGVSTIRAYQQQDRFIEENEYRLDENQKAYFPSISCNRWLAVRLEFLGSLIIFGASILSVIKLITTGNIDAGLVGLSVSYALMVTQALNWAVRQFCEIETNIVSVERAKEYIDLPSEAPETIPDYRPPPAWPQQGLIEYKDYATRYRPGLELILKGVSFVINPKEKIGIVGRTGAGKSSLTLSLFRLIEASDGAIYVDGIDISKIGLHNLRSRLTIIPQDPVLFEGTVAFNLDPFGTHDDVEIWQVLQSAHLKEYIAKLEGKLQAKILEGGDNFSQGQRQLLCLARALLRRSSVIVLDEATASVDVETDFHIQETIRTEFSWATLLCIAHRLRTIIDYDRVLVLEQGKVAEFDTPYNLLQDPNSLFRSLCEESNEYDFLIENALKKHNST</sequence>